<protein>
    <submittedName>
        <fullName evidence="2">Uncharacterized protein</fullName>
    </submittedName>
</protein>
<accession>A0A2K8KD54</accession>
<dbReference type="Proteomes" id="UP000228948">
    <property type="component" value="Chromosome"/>
</dbReference>
<dbReference type="AlphaFoldDB" id="A0A2K8KD54"/>
<keyword evidence="1" id="KW-0472">Membrane</keyword>
<keyword evidence="1" id="KW-1133">Transmembrane helix</keyword>
<keyword evidence="3" id="KW-1185">Reference proteome</keyword>
<sequence>MVETKSSYVKATDPLHSTGPAVLLGAVGLLGLVVLRLAPSEDDRFAALVFPPWVPAHEILGDAAALDVPLYDLGWNGRLVLLALDDAAPATRRIMNTWKVGRALRIAANAPPTCAPVKESN</sequence>
<evidence type="ECO:0000256" key="1">
    <source>
        <dbReference type="SAM" id="Phobius"/>
    </source>
</evidence>
<evidence type="ECO:0000313" key="2">
    <source>
        <dbReference type="EMBL" id="ATX65635.1"/>
    </source>
</evidence>
<feature type="transmembrane region" description="Helical" evidence="1">
    <location>
        <begin position="20"/>
        <end position="38"/>
    </location>
</feature>
<gene>
    <name evidence="2" type="ORF">BG454_07195</name>
</gene>
<organism evidence="2 3">
    <name type="scientific">Roseinatronobacter bogoriensis subsp. barguzinensis</name>
    <dbReference type="NCBI Taxonomy" id="441209"/>
    <lineage>
        <taxon>Bacteria</taxon>
        <taxon>Pseudomonadati</taxon>
        <taxon>Pseudomonadota</taxon>
        <taxon>Alphaproteobacteria</taxon>
        <taxon>Rhodobacterales</taxon>
        <taxon>Paracoccaceae</taxon>
        <taxon>Roseinatronobacter</taxon>
    </lineage>
</organism>
<reference evidence="2 3" key="1">
    <citation type="submission" date="2017-11" db="EMBL/GenBank/DDBJ databases">
        <title>Revised Sequence and Annotation of the Rhodobaca barguzinensis strain alga05 Genome.</title>
        <authorList>
            <person name="Kopejtka K."/>
            <person name="Tomasch J.M."/>
            <person name="Bunk B."/>
            <person name="Koblizek M."/>
        </authorList>
    </citation>
    <scope>NUCLEOTIDE SEQUENCE [LARGE SCALE GENOMIC DNA]</scope>
    <source>
        <strain evidence="3">alga05</strain>
    </source>
</reference>
<evidence type="ECO:0000313" key="3">
    <source>
        <dbReference type="Proteomes" id="UP000228948"/>
    </source>
</evidence>
<proteinExistence type="predicted"/>
<dbReference type="KEGG" id="rbg:BG454_07195"/>
<dbReference type="STRING" id="441209.GCA_001870665_01217"/>
<dbReference type="EMBL" id="CP024899">
    <property type="protein sequence ID" value="ATX65635.1"/>
    <property type="molecule type" value="Genomic_DNA"/>
</dbReference>
<dbReference type="RefSeq" id="WP_071480193.1">
    <property type="nucleotide sequence ID" value="NZ_CP024899.1"/>
</dbReference>
<name>A0A2K8KD54_9RHOB</name>
<keyword evidence="1" id="KW-0812">Transmembrane</keyword>